<dbReference type="PANTHER" id="PTHR45909">
    <property type="entry name" value="ADP-RIBOSYLATION FACTOR-RELATED PROTEIN 1"/>
    <property type="match status" value="1"/>
</dbReference>
<dbReference type="PANTHER" id="PTHR45909:SF1">
    <property type="entry name" value="ADP-RIBOSYLATION FACTOR-RELATED PROTEIN 1"/>
    <property type="match status" value="1"/>
</dbReference>
<dbReference type="PROSITE" id="PS51417">
    <property type="entry name" value="ARF"/>
    <property type="match status" value="1"/>
</dbReference>
<dbReference type="GO" id="GO:0005794">
    <property type="term" value="C:Golgi apparatus"/>
    <property type="evidence" value="ECO:0007669"/>
    <property type="project" value="TreeGrafter"/>
</dbReference>
<dbReference type="InterPro" id="IPR019009">
    <property type="entry name" value="SRP_receptor_beta_su"/>
</dbReference>
<evidence type="ECO:0000256" key="8">
    <source>
        <dbReference type="ARBA" id="ARBA00023134"/>
    </source>
</evidence>
<keyword evidence="5" id="KW-0547">Nucleotide-binding</keyword>
<evidence type="ECO:0000256" key="1">
    <source>
        <dbReference type="ARBA" id="ARBA00004389"/>
    </source>
</evidence>
<evidence type="ECO:0000313" key="13">
    <source>
        <dbReference type="Proteomes" id="UP001230051"/>
    </source>
</evidence>
<evidence type="ECO:0000256" key="9">
    <source>
        <dbReference type="ARBA" id="ARBA00023136"/>
    </source>
</evidence>
<evidence type="ECO:0000256" key="6">
    <source>
        <dbReference type="ARBA" id="ARBA00022824"/>
    </source>
</evidence>
<keyword evidence="7 11" id="KW-1133">Transmembrane helix</keyword>
<keyword evidence="13" id="KW-1185">Reference proteome</keyword>
<reference evidence="12" key="1">
    <citation type="submission" date="2022-02" db="EMBL/GenBank/DDBJ databases">
        <title>Atlantic sturgeon de novo genome assembly.</title>
        <authorList>
            <person name="Stock M."/>
            <person name="Klopp C."/>
            <person name="Guiguen Y."/>
            <person name="Cabau C."/>
            <person name="Parinello H."/>
            <person name="Santidrian Yebra-Pimentel E."/>
            <person name="Kuhl H."/>
            <person name="Dirks R.P."/>
            <person name="Guessner J."/>
            <person name="Wuertz S."/>
            <person name="Du K."/>
            <person name="Schartl M."/>
        </authorList>
    </citation>
    <scope>NUCLEOTIDE SEQUENCE</scope>
    <source>
        <strain evidence="12">STURGEONOMICS-FGT-2020</strain>
        <tissue evidence="12">Whole blood</tissue>
    </source>
</reference>
<dbReference type="CDD" id="cd04105">
    <property type="entry name" value="SR_beta"/>
    <property type="match status" value="1"/>
</dbReference>
<keyword evidence="10 12" id="KW-0675">Receptor</keyword>
<dbReference type="Gene3D" id="3.40.50.300">
    <property type="entry name" value="P-loop containing nucleotide triphosphate hydrolases"/>
    <property type="match status" value="1"/>
</dbReference>
<dbReference type="SMART" id="SM00177">
    <property type="entry name" value="ARF"/>
    <property type="match status" value="1"/>
</dbReference>
<name>A0AAD8DFY8_ACIOX</name>
<dbReference type="GO" id="GO:0005525">
    <property type="term" value="F:GTP binding"/>
    <property type="evidence" value="ECO:0007669"/>
    <property type="project" value="UniProtKB-KW"/>
</dbReference>
<dbReference type="GO" id="GO:0043001">
    <property type="term" value="P:Golgi to plasma membrane protein transport"/>
    <property type="evidence" value="ECO:0007669"/>
    <property type="project" value="TreeGrafter"/>
</dbReference>
<dbReference type="AlphaFoldDB" id="A0AAD8DFY8"/>
<keyword evidence="9 11" id="KW-0472">Membrane</keyword>
<dbReference type="Pfam" id="PF09439">
    <property type="entry name" value="SRPRB"/>
    <property type="match status" value="1"/>
</dbReference>
<evidence type="ECO:0000256" key="10">
    <source>
        <dbReference type="ARBA" id="ARBA00023170"/>
    </source>
</evidence>
<keyword evidence="4 11" id="KW-0812">Transmembrane</keyword>
<dbReference type="InterPro" id="IPR024156">
    <property type="entry name" value="Small_GTPase_ARF"/>
</dbReference>
<evidence type="ECO:0000256" key="7">
    <source>
        <dbReference type="ARBA" id="ARBA00022989"/>
    </source>
</evidence>
<evidence type="ECO:0000256" key="2">
    <source>
        <dbReference type="ARBA" id="ARBA00005619"/>
    </source>
</evidence>
<feature type="transmembrane region" description="Helical" evidence="11">
    <location>
        <begin position="23"/>
        <end position="45"/>
    </location>
</feature>
<dbReference type="Proteomes" id="UP001230051">
    <property type="component" value="Unassembled WGS sequence"/>
</dbReference>
<comment type="caution">
    <text evidence="12">The sequence shown here is derived from an EMBL/GenBank/DDBJ whole genome shotgun (WGS) entry which is preliminary data.</text>
</comment>
<evidence type="ECO:0000313" key="12">
    <source>
        <dbReference type="EMBL" id="KAK1168656.1"/>
    </source>
</evidence>
<evidence type="ECO:0000256" key="3">
    <source>
        <dbReference type="ARBA" id="ARBA00020256"/>
    </source>
</evidence>
<evidence type="ECO:0000256" key="5">
    <source>
        <dbReference type="ARBA" id="ARBA00022741"/>
    </source>
</evidence>
<proteinExistence type="inferred from homology"/>
<dbReference type="GO" id="GO:0006886">
    <property type="term" value="P:intracellular protein transport"/>
    <property type="evidence" value="ECO:0007669"/>
    <property type="project" value="TreeGrafter"/>
</dbReference>
<accession>A0AAD8DFY8</accession>
<dbReference type="SUPFAM" id="SSF52540">
    <property type="entry name" value="P-loop containing nucleoside triphosphate hydrolases"/>
    <property type="match status" value="1"/>
</dbReference>
<dbReference type="GO" id="GO:0005789">
    <property type="term" value="C:endoplasmic reticulum membrane"/>
    <property type="evidence" value="ECO:0007669"/>
    <property type="project" value="UniProtKB-SubCell"/>
</dbReference>
<evidence type="ECO:0000256" key="4">
    <source>
        <dbReference type="ARBA" id="ARBA00022692"/>
    </source>
</evidence>
<gene>
    <name evidence="12" type="primary">Srprb</name>
    <name evidence="12" type="ORF">AOXY_G9464</name>
</gene>
<protein>
    <recommendedName>
        <fullName evidence="3">Signal recognition particle receptor subunit beta</fullName>
    </recommendedName>
</protein>
<keyword evidence="6" id="KW-0256">Endoplasmic reticulum</keyword>
<comment type="subcellular location">
    <subcellularLocation>
        <location evidence="1">Endoplasmic reticulum membrane</location>
        <topology evidence="1">Single-pass membrane protein</topology>
    </subcellularLocation>
</comment>
<dbReference type="EMBL" id="JAGXEW010000008">
    <property type="protein sequence ID" value="KAK1168656.1"/>
    <property type="molecule type" value="Genomic_DNA"/>
</dbReference>
<organism evidence="12 13">
    <name type="scientific">Acipenser oxyrinchus oxyrinchus</name>
    <dbReference type="NCBI Taxonomy" id="40147"/>
    <lineage>
        <taxon>Eukaryota</taxon>
        <taxon>Metazoa</taxon>
        <taxon>Chordata</taxon>
        <taxon>Craniata</taxon>
        <taxon>Vertebrata</taxon>
        <taxon>Euteleostomi</taxon>
        <taxon>Actinopterygii</taxon>
        <taxon>Chondrostei</taxon>
        <taxon>Acipenseriformes</taxon>
        <taxon>Acipenseridae</taxon>
        <taxon>Acipenser</taxon>
    </lineage>
</organism>
<dbReference type="GO" id="GO:0034067">
    <property type="term" value="P:protein localization to Golgi apparatus"/>
    <property type="evidence" value="ECO:0007669"/>
    <property type="project" value="TreeGrafter"/>
</dbReference>
<comment type="similarity">
    <text evidence="2">Belongs to the SRP receptor beta subunit family.</text>
</comment>
<evidence type="ECO:0000256" key="11">
    <source>
        <dbReference type="SAM" id="Phobius"/>
    </source>
</evidence>
<dbReference type="GO" id="GO:0003924">
    <property type="term" value="F:GTPase activity"/>
    <property type="evidence" value="ECO:0007669"/>
    <property type="project" value="TreeGrafter"/>
</dbReference>
<dbReference type="InterPro" id="IPR027417">
    <property type="entry name" value="P-loop_NTPase"/>
</dbReference>
<keyword evidence="8" id="KW-0342">GTP-binding</keyword>
<sequence length="265" mass="29086">MEAAAFQPYLDSFQKELQAQDPAVLAVLVALVVVIISIIFMKIVWSRKTTRSAVLLVGLCDSGKTLIFSRLLSGKFKKTQTSITDSSAIYNVKSEKVTSQTKGRGFTLIDLPGHESLRPQFVERFKSAARAVVFVVDSAVFQKELRDVAEFLYSLLTDAEIVKNAPALVVTCNKQDITMAKSAKVIQQQLEKELNTLRVTRSAALSTQDGSAAGGTVYLGKKGKDFEFSQLPMKVEFVECSAKGYKGEDGEADIEQLEKCLARIS</sequence>